<gene>
    <name evidence="1" type="ORF">B9Z65_3447</name>
</gene>
<evidence type="ECO:0000313" key="1">
    <source>
        <dbReference type="EMBL" id="PSK54328.1"/>
    </source>
</evidence>
<evidence type="ECO:0008006" key="3">
    <source>
        <dbReference type="Google" id="ProtNLM"/>
    </source>
</evidence>
<dbReference type="Pfam" id="PF04299">
    <property type="entry name" value="FMN_bind_2"/>
    <property type="match status" value="1"/>
</dbReference>
<dbReference type="PIRSF" id="PIRSF010372">
    <property type="entry name" value="PaiB"/>
    <property type="match status" value="1"/>
</dbReference>
<dbReference type="InterPro" id="IPR007396">
    <property type="entry name" value="TR_PAI2-type"/>
</dbReference>
<dbReference type="OrthoDB" id="2101473at2759"/>
<reference evidence="1 2" key="1">
    <citation type="submission" date="2017-05" db="EMBL/GenBank/DDBJ databases">
        <title>Draft genome sequence of Elsinoe australis.</title>
        <authorList>
            <person name="Cheng Q."/>
        </authorList>
    </citation>
    <scope>NUCLEOTIDE SEQUENCE [LARGE SCALE GENOMIC DNA]</scope>
    <source>
        <strain evidence="1 2">NL1</strain>
    </source>
</reference>
<dbReference type="PANTHER" id="PTHR35802">
    <property type="entry name" value="PROTEASE SYNTHASE AND SPORULATION PROTEIN PAI 2"/>
    <property type="match status" value="1"/>
</dbReference>
<dbReference type="Proteomes" id="UP000243723">
    <property type="component" value="Unassembled WGS sequence"/>
</dbReference>
<dbReference type="Gene3D" id="2.30.110.10">
    <property type="entry name" value="Electron Transport, Fmn-binding Protein, Chain A"/>
    <property type="match status" value="1"/>
</dbReference>
<protein>
    <recommendedName>
        <fullName evidence="3">Transcriptional regulator</fullName>
    </recommendedName>
</protein>
<proteinExistence type="predicted"/>
<comment type="caution">
    <text evidence="1">The sequence shown here is derived from an EMBL/GenBank/DDBJ whole genome shotgun (WGS) entry which is preliminary data.</text>
</comment>
<dbReference type="EMBL" id="NHZQ01000083">
    <property type="protein sequence ID" value="PSK54328.1"/>
    <property type="molecule type" value="Genomic_DNA"/>
</dbReference>
<dbReference type="AlphaFoldDB" id="A0A2P8A1I9"/>
<accession>A0A2P8A1I9</accession>
<organism evidence="1 2">
    <name type="scientific">Elsinoe australis</name>
    <dbReference type="NCBI Taxonomy" id="40998"/>
    <lineage>
        <taxon>Eukaryota</taxon>
        <taxon>Fungi</taxon>
        <taxon>Dikarya</taxon>
        <taxon>Ascomycota</taxon>
        <taxon>Pezizomycotina</taxon>
        <taxon>Dothideomycetes</taxon>
        <taxon>Dothideomycetidae</taxon>
        <taxon>Myriangiales</taxon>
        <taxon>Elsinoaceae</taxon>
        <taxon>Elsinoe</taxon>
    </lineage>
</organism>
<dbReference type="InterPro" id="IPR012349">
    <property type="entry name" value="Split_barrel_FMN-bd"/>
</dbReference>
<keyword evidence="2" id="KW-1185">Reference proteome</keyword>
<dbReference type="PANTHER" id="PTHR35802:SF1">
    <property type="entry name" value="PROTEASE SYNTHASE AND SPORULATION PROTEIN PAI 2"/>
    <property type="match status" value="1"/>
</dbReference>
<evidence type="ECO:0000313" key="2">
    <source>
        <dbReference type="Proteomes" id="UP000243723"/>
    </source>
</evidence>
<name>A0A2P8A1I9_9PEZI</name>
<dbReference type="SUPFAM" id="SSF50475">
    <property type="entry name" value="FMN-binding split barrel"/>
    <property type="match status" value="1"/>
</dbReference>
<sequence>MHIPSYNSDTDAARLADFVRKNALGLLTTNIPSQEHQTLQISHIPWILKTGDDPNDTSKWRLQGHLARANPQARAMVESFTRSGEESSIYTLPDDILVLFNGLDHYVTPKFYQQTKPDTGKVVPTWDYEAVQMYGRAHAYVDSKAPESKDFLASQIDELSEHMETSVMKYERPWKVADAPKPYIDILSKAIIGIEIEVKSVAGRFKWSQEKPVGDRQGVLDGFKNMENGVALGERVQTWADIHDEKKKQKSNS</sequence>